<dbReference type="VEuPathDB" id="TriTrypDB:TRSC58_03793"/>
<dbReference type="GO" id="GO:0005829">
    <property type="term" value="C:cytosol"/>
    <property type="evidence" value="ECO:0007669"/>
    <property type="project" value="TreeGrafter"/>
</dbReference>
<organism evidence="9 10">
    <name type="scientific">Trypanosoma rangeli SC58</name>
    <dbReference type="NCBI Taxonomy" id="429131"/>
    <lineage>
        <taxon>Eukaryota</taxon>
        <taxon>Discoba</taxon>
        <taxon>Euglenozoa</taxon>
        <taxon>Kinetoplastea</taxon>
        <taxon>Metakinetoplastina</taxon>
        <taxon>Trypanosomatida</taxon>
        <taxon>Trypanosomatidae</taxon>
        <taxon>Trypanosoma</taxon>
        <taxon>Herpetosoma</taxon>
    </lineage>
</organism>
<evidence type="ECO:0000256" key="7">
    <source>
        <dbReference type="PROSITE-ProRule" id="PRU00339"/>
    </source>
</evidence>
<gene>
    <name evidence="9" type="ORF">TRSC58_03793</name>
</gene>
<evidence type="ECO:0000256" key="1">
    <source>
        <dbReference type="ARBA" id="ARBA00000971"/>
    </source>
</evidence>
<feature type="repeat" description="TPR" evidence="7">
    <location>
        <begin position="291"/>
        <end position="324"/>
    </location>
</feature>
<dbReference type="SMART" id="SM00028">
    <property type="entry name" value="TPR"/>
    <property type="match status" value="3"/>
</dbReference>
<dbReference type="EC" id="5.2.1.8" evidence="2"/>
<keyword evidence="6" id="KW-0413">Isomerase</keyword>
<dbReference type="FunFam" id="1.25.40.10:FF:000029">
    <property type="entry name" value="peptidyl-prolyl cis-trans isomerase D"/>
    <property type="match status" value="1"/>
</dbReference>
<dbReference type="PROSITE" id="PS00170">
    <property type="entry name" value="CSA_PPIASE_1"/>
    <property type="match status" value="1"/>
</dbReference>
<dbReference type="Gene3D" id="2.40.100.10">
    <property type="entry name" value="Cyclophilin-like"/>
    <property type="match status" value="1"/>
</dbReference>
<evidence type="ECO:0000313" key="10">
    <source>
        <dbReference type="Proteomes" id="UP000031737"/>
    </source>
</evidence>
<keyword evidence="5" id="KW-0697">Rotamase</keyword>
<dbReference type="GO" id="GO:0016018">
    <property type="term" value="F:cyclosporin A binding"/>
    <property type="evidence" value="ECO:0007669"/>
    <property type="project" value="TreeGrafter"/>
</dbReference>
<dbReference type="SUPFAM" id="SSF48452">
    <property type="entry name" value="TPR-like"/>
    <property type="match status" value="1"/>
</dbReference>
<dbReference type="Pfam" id="PF00160">
    <property type="entry name" value="Pro_isomerase"/>
    <property type="match status" value="1"/>
</dbReference>
<accession>A0A061J0P8</accession>
<proteinExistence type="predicted"/>
<dbReference type="GO" id="GO:0006457">
    <property type="term" value="P:protein folding"/>
    <property type="evidence" value="ECO:0007669"/>
    <property type="project" value="InterPro"/>
</dbReference>
<evidence type="ECO:0000256" key="5">
    <source>
        <dbReference type="ARBA" id="ARBA00023110"/>
    </source>
</evidence>
<dbReference type="PANTHER" id="PTHR11071">
    <property type="entry name" value="PEPTIDYL-PROLYL CIS-TRANS ISOMERASE"/>
    <property type="match status" value="1"/>
</dbReference>
<dbReference type="Pfam" id="PF13432">
    <property type="entry name" value="TPR_16"/>
    <property type="match status" value="1"/>
</dbReference>
<dbReference type="GO" id="GO:0003755">
    <property type="term" value="F:peptidyl-prolyl cis-trans isomerase activity"/>
    <property type="evidence" value="ECO:0007669"/>
    <property type="project" value="UniProtKB-KW"/>
</dbReference>
<dbReference type="AlphaFoldDB" id="A0A061J0P8"/>
<comment type="catalytic activity">
    <reaction evidence="1">
        <text>[protein]-peptidylproline (omega=180) = [protein]-peptidylproline (omega=0)</text>
        <dbReference type="Rhea" id="RHEA:16237"/>
        <dbReference type="Rhea" id="RHEA-COMP:10747"/>
        <dbReference type="Rhea" id="RHEA-COMP:10748"/>
        <dbReference type="ChEBI" id="CHEBI:83833"/>
        <dbReference type="ChEBI" id="CHEBI:83834"/>
        <dbReference type="EC" id="5.2.1.8"/>
    </reaction>
</comment>
<evidence type="ECO:0000256" key="6">
    <source>
        <dbReference type="ARBA" id="ARBA00023235"/>
    </source>
</evidence>
<sequence length="354" mass="38439">MGKLCWLQVSIGGKPVKEKILLELFDDVTPKTCANFRALCTGNEGKVTEETQIPMTYKGSTFHRIIAGFMIQGGDFTKHNGTGGVSIYGERFDDENFDVPCDKAGLLAMANAGPNTNGSQFFITVNSAHHLTGRHVVFGKVVRGMNTVRALEHTETGANDKPVKPCVIVDCGVTDTLPEPEPQIGGDTFPDYPEDCTSPLTDAELLNVGEAIRQIGNNLFKTADFENAIQKYEKSARYVKTVNKTTANDLAVNEKLIACYNNTAECALKLGQWSEARNAASKALELDNSNSKALFRRGVACLSAGDSESAVEDFTKAQKLDPENNAISTKLQQAKEAERTRTAKLASGLKKMFS</sequence>
<dbReference type="PANTHER" id="PTHR11071:SF561">
    <property type="entry name" value="PEPTIDYL-PROLYL CIS-TRANS ISOMERASE D-RELATED"/>
    <property type="match status" value="1"/>
</dbReference>
<keyword evidence="3" id="KW-0677">Repeat</keyword>
<dbReference type="InterPro" id="IPR020892">
    <property type="entry name" value="Cyclophilin-type_PPIase_CS"/>
</dbReference>
<dbReference type="SUPFAM" id="SSF50891">
    <property type="entry name" value="Cyclophilin-like"/>
    <property type="match status" value="1"/>
</dbReference>
<evidence type="ECO:0000256" key="2">
    <source>
        <dbReference type="ARBA" id="ARBA00013194"/>
    </source>
</evidence>
<dbReference type="InterPro" id="IPR011990">
    <property type="entry name" value="TPR-like_helical_dom_sf"/>
</dbReference>
<dbReference type="InterPro" id="IPR029000">
    <property type="entry name" value="Cyclophilin-like_dom_sf"/>
</dbReference>
<evidence type="ECO:0000313" key="9">
    <source>
        <dbReference type="EMBL" id="ESL08504.1"/>
    </source>
</evidence>
<feature type="domain" description="PPIase cyclophilin-type" evidence="8">
    <location>
        <begin position="19"/>
        <end position="173"/>
    </location>
</feature>
<evidence type="ECO:0000259" key="8">
    <source>
        <dbReference type="PROSITE" id="PS50072"/>
    </source>
</evidence>
<reference evidence="9 10" key="1">
    <citation type="submission" date="2013-07" db="EMBL/GenBank/DDBJ databases">
        <authorList>
            <person name="Stoco P.H."/>
            <person name="Wagner G."/>
            <person name="Gerber A."/>
            <person name="Zaha A."/>
            <person name="Thompson C."/>
            <person name="Bartholomeu D.C."/>
            <person name="Luckemeyer D.D."/>
            <person name="Bahia D."/>
            <person name="Loreto E."/>
            <person name="Prestes E.B."/>
            <person name="Lima F.M."/>
            <person name="Rodrigues-Luiz G."/>
            <person name="Vallejo G.A."/>
            <person name="Filho J.F."/>
            <person name="Monteiro K.M."/>
            <person name="Tyler K.M."/>
            <person name="de Almeida L.G."/>
            <person name="Ortiz M.F."/>
            <person name="Siervo M.A."/>
            <person name="de Moraes M.H."/>
            <person name="Cunha O.L."/>
            <person name="Mendonca-Neto R."/>
            <person name="Silva R."/>
            <person name="Teixeira S.M."/>
            <person name="Murta S.M."/>
            <person name="Sincero T.C."/>
            <person name="Mendes T.A."/>
            <person name="Urmenyi T.P."/>
            <person name="Silva V.G."/>
            <person name="da Rocha W.D."/>
            <person name="Andersson B."/>
            <person name="Romanha A.J."/>
            <person name="Steindel M."/>
            <person name="de Vasconcelos A.T."/>
            <person name="Grisard E.C."/>
        </authorList>
    </citation>
    <scope>NUCLEOTIDE SEQUENCE [LARGE SCALE GENOMIC DNA]</scope>
    <source>
        <strain evidence="9 10">SC58</strain>
    </source>
</reference>
<dbReference type="PRINTS" id="PR00153">
    <property type="entry name" value="CSAPPISMRASE"/>
</dbReference>
<dbReference type="InterPro" id="IPR019734">
    <property type="entry name" value="TPR_rpt"/>
</dbReference>
<dbReference type="Proteomes" id="UP000031737">
    <property type="component" value="Unassembled WGS sequence"/>
</dbReference>
<dbReference type="InterPro" id="IPR002130">
    <property type="entry name" value="Cyclophilin-type_PPIase_dom"/>
</dbReference>
<dbReference type="PROSITE" id="PS50005">
    <property type="entry name" value="TPR"/>
    <property type="match status" value="1"/>
</dbReference>
<evidence type="ECO:0000256" key="3">
    <source>
        <dbReference type="ARBA" id="ARBA00022737"/>
    </source>
</evidence>
<dbReference type="OrthoDB" id="407558at2759"/>
<dbReference type="Gene3D" id="1.25.40.10">
    <property type="entry name" value="Tetratricopeptide repeat domain"/>
    <property type="match status" value="1"/>
</dbReference>
<name>A0A061J0P8_TRYRA</name>
<dbReference type="EMBL" id="AUPL01003793">
    <property type="protein sequence ID" value="ESL08504.1"/>
    <property type="molecule type" value="Genomic_DNA"/>
</dbReference>
<protein>
    <recommendedName>
        <fullName evidence="2">peptidylprolyl isomerase</fullName>
        <ecNumber evidence="2">5.2.1.8</ecNumber>
    </recommendedName>
</protein>
<dbReference type="PROSITE" id="PS50072">
    <property type="entry name" value="CSA_PPIASE_2"/>
    <property type="match status" value="1"/>
</dbReference>
<dbReference type="FunFam" id="2.40.100.10:FF:000054">
    <property type="entry name" value="Peptidyl-prolyl cis-trans isomerase D"/>
    <property type="match status" value="1"/>
</dbReference>
<evidence type="ECO:0000256" key="4">
    <source>
        <dbReference type="ARBA" id="ARBA00022803"/>
    </source>
</evidence>
<comment type="caution">
    <text evidence="9">The sequence shown here is derived from an EMBL/GenBank/DDBJ whole genome shotgun (WGS) entry which is preliminary data.</text>
</comment>
<keyword evidence="4 7" id="KW-0802">TPR repeat</keyword>
<keyword evidence="10" id="KW-1185">Reference proteome</keyword>